<dbReference type="OrthoDB" id="5703812at2"/>
<evidence type="ECO:0000313" key="1">
    <source>
        <dbReference type="EMBL" id="MTV40883.1"/>
    </source>
</evidence>
<proteinExistence type="predicted"/>
<protein>
    <submittedName>
        <fullName evidence="1">Uncharacterized protein</fullName>
    </submittedName>
</protein>
<accession>A0A6L6PPF8</accession>
<dbReference type="EMBL" id="WNKY01000043">
    <property type="protein sequence ID" value="MTV40883.1"/>
    <property type="molecule type" value="Genomic_DNA"/>
</dbReference>
<name>A0A6L6PPF8_9BURK</name>
<organism evidence="1 2">
    <name type="scientific">Duganella radicis</name>
    <dbReference type="NCBI Taxonomy" id="551988"/>
    <lineage>
        <taxon>Bacteria</taxon>
        <taxon>Pseudomonadati</taxon>
        <taxon>Pseudomonadota</taxon>
        <taxon>Betaproteobacteria</taxon>
        <taxon>Burkholderiales</taxon>
        <taxon>Oxalobacteraceae</taxon>
        <taxon>Telluria group</taxon>
        <taxon>Duganella</taxon>
    </lineage>
</organism>
<dbReference type="Proteomes" id="UP000475582">
    <property type="component" value="Unassembled WGS sequence"/>
</dbReference>
<keyword evidence="2" id="KW-1185">Reference proteome</keyword>
<gene>
    <name evidence="1" type="ORF">GM676_25295</name>
</gene>
<evidence type="ECO:0000313" key="2">
    <source>
        <dbReference type="Proteomes" id="UP000475582"/>
    </source>
</evidence>
<dbReference type="AlphaFoldDB" id="A0A6L6PPF8"/>
<reference evidence="1 2" key="1">
    <citation type="submission" date="2019-11" db="EMBL/GenBank/DDBJ databases">
        <title>Type strains purchased from KCTC, JCM and DSMZ.</title>
        <authorList>
            <person name="Lu H."/>
        </authorList>
    </citation>
    <scope>NUCLEOTIDE SEQUENCE [LARGE SCALE GENOMIC DNA]</scope>
    <source>
        <strain evidence="1 2">KCTC 22382</strain>
    </source>
</reference>
<comment type="caution">
    <text evidence="1">The sequence shown here is derived from an EMBL/GenBank/DDBJ whole genome shotgun (WGS) entry which is preliminary data.</text>
</comment>
<dbReference type="RefSeq" id="WP_155466979.1">
    <property type="nucleotide sequence ID" value="NZ_WNKY01000043.1"/>
</dbReference>
<sequence length="140" mass="15002">MSDPAQQARYEALADHLSACADALHARLMRALRQPAPGGAPAVSQEVAQALFDDEVTLRQRANGLYLDAARLAASGLAPQQQALLDLTARARQKIDKIDRIKDLVDLAAELLSLGAAVATGKPDKLVQPLEKLKHHLDAL</sequence>